<keyword evidence="6" id="KW-1185">Reference proteome</keyword>
<evidence type="ECO:0000256" key="1">
    <source>
        <dbReference type="ARBA" id="ARBA00004604"/>
    </source>
</evidence>
<dbReference type="FunFam" id="2.40.50.140:FF:000223">
    <property type="entry name" value="Chromosome 1, whole genome shotgun sequence"/>
    <property type="match status" value="1"/>
</dbReference>
<comment type="caution">
    <text evidence="5">The sequence shown here is derived from an EMBL/GenBank/DDBJ whole genome shotgun (WGS) entry which is preliminary data.</text>
</comment>
<dbReference type="InterPro" id="IPR019495">
    <property type="entry name" value="EXOSC1_C"/>
</dbReference>
<dbReference type="AlphaFoldDB" id="A0A397G0E9"/>
<accession>A0A397G0E9</accession>
<dbReference type="InterPro" id="IPR012340">
    <property type="entry name" value="NA-bd_OB-fold"/>
</dbReference>
<keyword evidence="3" id="KW-0271">Exosome</keyword>
<dbReference type="PANTHER" id="PTHR12686:SF8">
    <property type="entry name" value="EXOSOME COMPLEX COMPONENT CSL4"/>
    <property type="match status" value="1"/>
</dbReference>
<organism evidence="5 6">
    <name type="scientific">Diversispora epigaea</name>
    <dbReference type="NCBI Taxonomy" id="1348612"/>
    <lineage>
        <taxon>Eukaryota</taxon>
        <taxon>Fungi</taxon>
        <taxon>Fungi incertae sedis</taxon>
        <taxon>Mucoromycota</taxon>
        <taxon>Glomeromycotina</taxon>
        <taxon>Glomeromycetes</taxon>
        <taxon>Diversisporales</taxon>
        <taxon>Diversisporaceae</taxon>
        <taxon>Diversispora</taxon>
    </lineage>
</organism>
<evidence type="ECO:0000313" key="6">
    <source>
        <dbReference type="Proteomes" id="UP000266861"/>
    </source>
</evidence>
<dbReference type="GO" id="GO:0000176">
    <property type="term" value="C:nuclear exosome (RNase complex)"/>
    <property type="evidence" value="ECO:0007669"/>
    <property type="project" value="TreeGrafter"/>
</dbReference>
<dbReference type="Gene3D" id="2.40.50.100">
    <property type="match status" value="1"/>
</dbReference>
<dbReference type="Pfam" id="PF14382">
    <property type="entry name" value="ECR1_N"/>
    <property type="match status" value="1"/>
</dbReference>
<dbReference type="InterPro" id="IPR039771">
    <property type="entry name" value="Csl4"/>
</dbReference>
<reference evidence="5 6" key="1">
    <citation type="submission" date="2018-08" db="EMBL/GenBank/DDBJ databases">
        <title>Genome and evolution of the arbuscular mycorrhizal fungus Diversispora epigaea (formerly Glomus versiforme) and its bacterial endosymbionts.</title>
        <authorList>
            <person name="Sun X."/>
            <person name="Fei Z."/>
            <person name="Harrison M."/>
        </authorList>
    </citation>
    <scope>NUCLEOTIDE SEQUENCE [LARGE SCALE GENOMIC DNA]</scope>
    <source>
        <strain evidence="5 6">IT104</strain>
    </source>
</reference>
<dbReference type="OrthoDB" id="440760at2759"/>
<protein>
    <recommendedName>
        <fullName evidence="4">S1 motif domain-containing protein</fullName>
    </recommendedName>
</protein>
<evidence type="ECO:0000313" key="5">
    <source>
        <dbReference type="EMBL" id="RHZ43294.1"/>
    </source>
</evidence>
<gene>
    <name evidence="5" type="ORF">Glove_810714g3</name>
</gene>
<dbReference type="CDD" id="cd05791">
    <property type="entry name" value="S1_CSL4"/>
    <property type="match status" value="1"/>
</dbReference>
<dbReference type="STRING" id="1348612.A0A397G0E9"/>
<dbReference type="InterPro" id="IPR025721">
    <property type="entry name" value="Exosome_cplx_N_dom"/>
</dbReference>
<evidence type="ECO:0000256" key="2">
    <source>
        <dbReference type="ARBA" id="ARBA00022490"/>
    </source>
</evidence>
<dbReference type="GO" id="GO:0006396">
    <property type="term" value="P:RNA processing"/>
    <property type="evidence" value="ECO:0007669"/>
    <property type="project" value="InterPro"/>
</dbReference>
<feature type="domain" description="S1 motif" evidence="4">
    <location>
        <begin position="73"/>
        <end position="152"/>
    </location>
</feature>
<dbReference type="SUPFAM" id="SSF50249">
    <property type="entry name" value="Nucleic acid-binding proteins"/>
    <property type="match status" value="1"/>
</dbReference>
<evidence type="ECO:0000256" key="3">
    <source>
        <dbReference type="ARBA" id="ARBA00022835"/>
    </source>
</evidence>
<dbReference type="PROSITE" id="PS50126">
    <property type="entry name" value="S1"/>
    <property type="match status" value="1"/>
</dbReference>
<name>A0A397G0E9_9GLOM</name>
<dbReference type="Gene3D" id="2.40.50.140">
    <property type="entry name" value="Nucleic acid-binding proteins"/>
    <property type="match status" value="1"/>
</dbReference>
<keyword evidence="2" id="KW-0963">Cytoplasm</keyword>
<sequence>MRYVTPGTRLCFASEYEAGPGTYEREEYIYSSVVGIVQEFIPTVSTNTGEEKKQSKIITVSKEKHQSSIPDVGNIITGKVIRMTTREAVVSIMVVGNIPCKDDYQGIIRSQDVRATEKDKVKIIESYRLGDIVKAEVISLGDARSYYLSTAKNEYGVIYAQSVAGAMMVPISWQNMQCTKTKAVELRKCAKPEDLFSKNQ</sequence>
<dbReference type="SUPFAM" id="SSF110324">
    <property type="entry name" value="Ribosomal L27 protein-like"/>
    <property type="match status" value="1"/>
</dbReference>
<dbReference type="EMBL" id="PQFF01000721">
    <property type="protein sequence ID" value="RHZ43294.1"/>
    <property type="molecule type" value="Genomic_DNA"/>
</dbReference>
<dbReference type="InterPro" id="IPR003029">
    <property type="entry name" value="S1_domain"/>
</dbReference>
<dbReference type="GO" id="GO:0005730">
    <property type="term" value="C:nucleolus"/>
    <property type="evidence" value="ECO:0007669"/>
    <property type="project" value="UniProtKB-SubCell"/>
</dbReference>
<proteinExistence type="predicted"/>
<dbReference type="GO" id="GO:0005737">
    <property type="term" value="C:cytoplasm"/>
    <property type="evidence" value="ECO:0007669"/>
    <property type="project" value="TreeGrafter"/>
</dbReference>
<comment type="subcellular location">
    <subcellularLocation>
        <location evidence="1">Nucleus</location>
        <location evidence="1">Nucleolus</location>
    </subcellularLocation>
</comment>
<dbReference type="GO" id="GO:0003723">
    <property type="term" value="F:RNA binding"/>
    <property type="evidence" value="ECO:0007669"/>
    <property type="project" value="InterPro"/>
</dbReference>
<dbReference type="PANTHER" id="PTHR12686">
    <property type="entry name" value="3'-5' EXORIBONUCLEASE CSL4-RELATED"/>
    <property type="match status" value="1"/>
</dbReference>
<evidence type="ECO:0000259" key="4">
    <source>
        <dbReference type="PROSITE" id="PS50126"/>
    </source>
</evidence>
<dbReference type="Proteomes" id="UP000266861">
    <property type="component" value="Unassembled WGS sequence"/>
</dbReference>
<dbReference type="Pfam" id="PF10447">
    <property type="entry name" value="EXOSC1"/>
    <property type="match status" value="1"/>
</dbReference>